<evidence type="ECO:0000256" key="6">
    <source>
        <dbReference type="RuleBase" id="RU365102"/>
    </source>
</evidence>
<keyword evidence="6" id="KW-0732">Signal</keyword>
<dbReference type="AlphaFoldDB" id="A0A8X7TC56"/>
<dbReference type="Pfam" id="PF01169">
    <property type="entry name" value="GDT1"/>
    <property type="match status" value="2"/>
</dbReference>
<feature type="signal peptide" evidence="6">
    <location>
        <begin position="1"/>
        <end position="22"/>
    </location>
</feature>
<dbReference type="GO" id="GO:0000329">
    <property type="term" value="C:fungal-type vacuole membrane"/>
    <property type="evidence" value="ECO:0007669"/>
    <property type="project" value="TreeGrafter"/>
</dbReference>
<gene>
    <name evidence="8" type="primary">GDT1</name>
    <name evidence="8" type="ORF">FOB60_002119</name>
</gene>
<feature type="transmembrane region" description="Helical" evidence="6">
    <location>
        <begin position="277"/>
        <end position="298"/>
    </location>
</feature>
<dbReference type="PANTHER" id="PTHR12608">
    <property type="entry name" value="TRANSMEMBRANE PROTEIN HTP-1 RELATED"/>
    <property type="match status" value="1"/>
</dbReference>
<dbReference type="GO" id="GO:0032472">
    <property type="term" value="P:Golgi calcium ion transport"/>
    <property type="evidence" value="ECO:0007669"/>
    <property type="project" value="TreeGrafter"/>
</dbReference>
<feature type="transmembrane region" description="Helical" evidence="6">
    <location>
        <begin position="128"/>
        <end position="148"/>
    </location>
</feature>
<dbReference type="GO" id="GO:0032468">
    <property type="term" value="P:Golgi calcium ion homeostasis"/>
    <property type="evidence" value="ECO:0007669"/>
    <property type="project" value="TreeGrafter"/>
</dbReference>
<keyword evidence="5 6" id="KW-0472">Membrane</keyword>
<feature type="chain" id="PRO_5044521790" description="GDT1 family protein" evidence="6">
    <location>
        <begin position="23"/>
        <end position="336"/>
    </location>
</feature>
<evidence type="ECO:0000256" key="3">
    <source>
        <dbReference type="ARBA" id="ARBA00022692"/>
    </source>
</evidence>
<dbReference type="EMBL" id="JABWAB010000003">
    <property type="protein sequence ID" value="KAF6057564.1"/>
    <property type="molecule type" value="Genomic_DNA"/>
</dbReference>
<reference evidence="8" key="1">
    <citation type="submission" date="2020-03" db="EMBL/GenBank/DDBJ databases">
        <title>FDA dAtabase for Regulatory Grade micrObial Sequences (FDA-ARGOS): Supporting development and validation of Infectious Disease Dx tests.</title>
        <authorList>
            <person name="Campos J."/>
            <person name="Goldberg B."/>
            <person name="Tallon L."/>
            <person name="Sadzewicz L."/>
            <person name="Vavikolanu K."/>
            <person name="Mehta A."/>
            <person name="Aluvathingal J."/>
            <person name="Nadendla S."/>
            <person name="Nandy P."/>
            <person name="Geyer C."/>
            <person name="Yan Y."/>
            <person name="Sichtig H."/>
        </authorList>
    </citation>
    <scope>NUCLEOTIDE SEQUENCE [LARGE SCALE GENOMIC DNA]</scope>
    <source>
        <strain evidence="8">FDAARGOS_652</strain>
    </source>
</reference>
<dbReference type="GO" id="GO:0005794">
    <property type="term" value="C:Golgi apparatus"/>
    <property type="evidence" value="ECO:0007669"/>
    <property type="project" value="TreeGrafter"/>
</dbReference>
<evidence type="ECO:0000256" key="7">
    <source>
        <dbReference type="SAM" id="MobiDB-lite"/>
    </source>
</evidence>
<feature type="compositionally biased region" description="Polar residues" evidence="7">
    <location>
        <begin position="71"/>
        <end position="86"/>
    </location>
</feature>
<evidence type="ECO:0000256" key="2">
    <source>
        <dbReference type="ARBA" id="ARBA00009190"/>
    </source>
</evidence>
<organism evidence="8 9">
    <name type="scientific">Candida parapsilosis</name>
    <name type="common">Yeast</name>
    <dbReference type="NCBI Taxonomy" id="5480"/>
    <lineage>
        <taxon>Eukaryota</taxon>
        <taxon>Fungi</taxon>
        <taxon>Dikarya</taxon>
        <taxon>Ascomycota</taxon>
        <taxon>Saccharomycotina</taxon>
        <taxon>Pichiomycetes</taxon>
        <taxon>Debaryomycetaceae</taxon>
        <taxon>Candida/Lodderomyces clade</taxon>
        <taxon>Candida</taxon>
    </lineage>
</organism>
<name>A0A8X7TC56_CANPA</name>
<dbReference type="GO" id="GO:0015085">
    <property type="term" value="F:calcium ion transmembrane transporter activity"/>
    <property type="evidence" value="ECO:0007669"/>
    <property type="project" value="TreeGrafter"/>
</dbReference>
<dbReference type="PROSITE" id="PS01214">
    <property type="entry name" value="UPF0016"/>
    <property type="match status" value="1"/>
</dbReference>
<feature type="transmembrane region" description="Helical" evidence="6">
    <location>
        <begin position="236"/>
        <end position="257"/>
    </location>
</feature>
<keyword evidence="3 6" id="KW-0812">Transmembrane</keyword>
<feature type="transmembrane region" description="Helical" evidence="6">
    <location>
        <begin position="310"/>
        <end position="328"/>
    </location>
</feature>
<dbReference type="Proteomes" id="UP000590412">
    <property type="component" value="Unassembled WGS sequence"/>
</dbReference>
<comment type="similarity">
    <text evidence="2 6">Belongs to the GDT1 family.</text>
</comment>
<feature type="region of interest" description="Disordered" evidence="7">
    <location>
        <begin position="35"/>
        <end position="86"/>
    </location>
</feature>
<evidence type="ECO:0000313" key="9">
    <source>
        <dbReference type="Proteomes" id="UP000590412"/>
    </source>
</evidence>
<dbReference type="PANTHER" id="PTHR12608:SF1">
    <property type="entry name" value="TRANSMEMBRANE PROTEIN 165"/>
    <property type="match status" value="1"/>
</dbReference>
<proteinExistence type="inferred from homology"/>
<evidence type="ECO:0000256" key="5">
    <source>
        <dbReference type="ARBA" id="ARBA00023136"/>
    </source>
</evidence>
<comment type="caution">
    <text evidence="8">The sequence shown here is derived from an EMBL/GenBank/DDBJ whole genome shotgun (WGS) entry which is preliminary data.</text>
</comment>
<accession>A0A8X7TC56</accession>
<dbReference type="GO" id="GO:0005384">
    <property type="term" value="F:manganese ion transmembrane transporter activity"/>
    <property type="evidence" value="ECO:0007669"/>
    <property type="project" value="TreeGrafter"/>
</dbReference>
<keyword evidence="4 6" id="KW-1133">Transmembrane helix</keyword>
<evidence type="ECO:0000256" key="1">
    <source>
        <dbReference type="ARBA" id="ARBA00004141"/>
    </source>
</evidence>
<evidence type="ECO:0000256" key="4">
    <source>
        <dbReference type="ARBA" id="ARBA00022989"/>
    </source>
</evidence>
<sequence>MRYQKFALPLVYIFATALAAVANEDYALGAAVVSNNDPSTGHDKSNNKLSVAPLEDEDNHPTPDHLKQPLNPYQSSDSAVVGTNSGEAPAEAQNYDAFIMSISMIVVSEIGDKTFLIAALMAMRNSRVIVFTAAFSSLVVMTVLSGIVGHALPTLISQRVTQFLAAVLFVVFGAKLLREGLSMSKDLGVEEELAEVEEEIASSKINSQLNDIEGGAGTHSNSNGKKSKLSDMGHQIQNLASFIFTPVWIQVFVMTFLGEWGDRSQIATIAMAAGSEYWYVIFGAIIGHGLCTATACLGGKLLAKKISMRNVTLGGAIAFFVFSILYFYDAYYNIES</sequence>
<comment type="subcellular location">
    <subcellularLocation>
        <location evidence="1 6">Membrane</location>
        <topology evidence="1 6">Multi-pass membrane protein</topology>
    </subcellularLocation>
</comment>
<dbReference type="InterPro" id="IPR049555">
    <property type="entry name" value="GDT1-like_CS"/>
</dbReference>
<feature type="transmembrane region" description="Helical" evidence="6">
    <location>
        <begin position="160"/>
        <end position="177"/>
    </location>
</feature>
<evidence type="ECO:0000313" key="8">
    <source>
        <dbReference type="EMBL" id="KAF6057564.1"/>
    </source>
</evidence>
<dbReference type="InterPro" id="IPR001727">
    <property type="entry name" value="GDT1-like"/>
</dbReference>
<protein>
    <recommendedName>
        <fullName evidence="6">GDT1 family protein</fullName>
    </recommendedName>
</protein>